<evidence type="ECO:0000256" key="2">
    <source>
        <dbReference type="SAM" id="MobiDB-lite"/>
    </source>
</evidence>
<accession>A0A6A5EQW5</accession>
<feature type="region of interest" description="Disordered" evidence="2">
    <location>
        <begin position="295"/>
        <end position="315"/>
    </location>
</feature>
<gene>
    <name evidence="4" type="ORF">PFLUV_G00167640</name>
</gene>
<evidence type="ECO:0000313" key="4">
    <source>
        <dbReference type="EMBL" id="KAF1380789.1"/>
    </source>
</evidence>
<feature type="domain" description="TRIM8/14/16/25/29/45/65 coiled-coil region" evidence="3">
    <location>
        <begin position="339"/>
        <end position="470"/>
    </location>
</feature>
<dbReference type="AlphaFoldDB" id="A0A6A5EQW5"/>
<dbReference type="InterPro" id="IPR058030">
    <property type="entry name" value="TRIM8/14/16/25/29/45/65_CC"/>
</dbReference>
<feature type="coiled-coil region" evidence="1">
    <location>
        <begin position="386"/>
        <end position="424"/>
    </location>
</feature>
<protein>
    <recommendedName>
        <fullName evidence="3">TRIM8/14/16/25/29/45/65 coiled-coil region domain-containing protein</fullName>
    </recommendedName>
</protein>
<keyword evidence="1" id="KW-0175">Coiled coil</keyword>
<comment type="caution">
    <text evidence="4">The sequence shown here is derived from an EMBL/GenBank/DDBJ whole genome shotgun (WGS) entry which is preliminary data.</text>
</comment>
<evidence type="ECO:0000256" key="1">
    <source>
        <dbReference type="SAM" id="Coils"/>
    </source>
</evidence>
<dbReference type="EMBL" id="VHII01000014">
    <property type="protein sequence ID" value="KAF1380789.1"/>
    <property type="molecule type" value="Genomic_DNA"/>
</dbReference>
<reference evidence="4 5" key="1">
    <citation type="submission" date="2019-06" db="EMBL/GenBank/DDBJ databases">
        <title>A chromosome-scale genome assembly of the European perch, Perca fluviatilis.</title>
        <authorList>
            <person name="Roques C."/>
            <person name="Zahm M."/>
            <person name="Cabau C."/>
            <person name="Klopp C."/>
            <person name="Bouchez O."/>
            <person name="Donnadieu C."/>
            <person name="Kuhl H."/>
            <person name="Gislard M."/>
            <person name="Guendouz S."/>
            <person name="Journot L."/>
            <person name="Haffray P."/>
            <person name="Bestin A."/>
            <person name="Morvezen R."/>
            <person name="Feron R."/>
            <person name="Wen M."/>
            <person name="Jouanno E."/>
            <person name="Herpin A."/>
            <person name="Schartl M."/>
            <person name="Postlethwait J."/>
            <person name="Schaerlinger B."/>
            <person name="Chardard D."/>
            <person name="Lecocq T."/>
            <person name="Poncet C."/>
            <person name="Jaffrelo L."/>
            <person name="Lampietro C."/>
            <person name="Guiguen Y."/>
        </authorList>
    </citation>
    <scope>NUCLEOTIDE SEQUENCE [LARGE SCALE GENOMIC DNA]</scope>
    <source>
        <tissue evidence="4">Blood</tissue>
    </source>
</reference>
<proteinExistence type="predicted"/>
<organism evidence="4 5">
    <name type="scientific">Perca fluviatilis</name>
    <name type="common">European perch</name>
    <dbReference type="NCBI Taxonomy" id="8168"/>
    <lineage>
        <taxon>Eukaryota</taxon>
        <taxon>Metazoa</taxon>
        <taxon>Chordata</taxon>
        <taxon>Craniata</taxon>
        <taxon>Vertebrata</taxon>
        <taxon>Euteleostomi</taxon>
        <taxon>Actinopterygii</taxon>
        <taxon>Neopterygii</taxon>
        <taxon>Teleostei</taxon>
        <taxon>Neoteleostei</taxon>
        <taxon>Acanthomorphata</taxon>
        <taxon>Eupercaria</taxon>
        <taxon>Perciformes</taxon>
        <taxon>Percoidei</taxon>
        <taxon>Percidae</taxon>
        <taxon>Percinae</taxon>
        <taxon>Perca</taxon>
    </lineage>
</organism>
<dbReference type="Proteomes" id="UP000465112">
    <property type="component" value="Chromosome 14"/>
</dbReference>
<evidence type="ECO:0000259" key="3">
    <source>
        <dbReference type="Pfam" id="PF25600"/>
    </source>
</evidence>
<dbReference type="Pfam" id="PF25600">
    <property type="entry name" value="TRIM_CC"/>
    <property type="match status" value="1"/>
</dbReference>
<feature type="compositionally biased region" description="Basic and acidic residues" evidence="2">
    <location>
        <begin position="303"/>
        <end position="315"/>
    </location>
</feature>
<sequence>MKDRSLRGASRLERKVLNASDMSLQVCNCCGWSKSTTYHGLRTHQGKMGCTPRGMSIPESDQFRFNSYIPTLTFMEPPIKVEDPLMNIVTSSYKSDFSSDMSLQVCHCGWSKMTSYHGLRTHQGTMGCTPKGMRIQESEQYRWGNHWEGSPPKDSGPFNWITPVKKEVTFSNLTTPKMSADTETALKMLKSMMENEQQSLQTVTYSDQTHRALDFASGAQVQPLLMPVSKILSTQANPTAAEVTAKQTNKSLFETPQHFSTTHQTTTNARRALDFSTSAQQVGQLVWGLPTTTVQETAVPPNDTEKEKEREKEREIEREAQKLQKARQDRMRADLQLEIQTREQKMAEVTSCVKTCKGSLDAEWLEINNVFSEVMRVVEDTRQKALQPLEKRRKRVKREAQDLVQKLQNEIDKLKKTIDELDKKPDLQVSPDLNKYRDWKNVTVDTSFCFGSLRTTTSNMMEEIHRKLEKLSSVELKRIPTFAGV</sequence>
<name>A0A6A5EQW5_PERFL</name>
<keyword evidence="5" id="KW-1185">Reference proteome</keyword>
<evidence type="ECO:0000313" key="5">
    <source>
        <dbReference type="Proteomes" id="UP000465112"/>
    </source>
</evidence>